<protein>
    <submittedName>
        <fullName evidence="1">Uncharacterized protein</fullName>
    </submittedName>
</protein>
<dbReference type="EMBL" id="PFJK01000268">
    <property type="protein sequence ID" value="PIX76796.1"/>
    <property type="molecule type" value="Genomic_DNA"/>
</dbReference>
<dbReference type="Proteomes" id="UP000229703">
    <property type="component" value="Unassembled WGS sequence"/>
</dbReference>
<sequence length="78" mass="8294">MIQNYFQNVKRFSGSSFVSPAYGWSGTRATINYNSPAAEKNSGEARKQAGKKEGGLGEGIFARLLSAEGGMGWESVSA</sequence>
<name>A0A2M7M282_9BACT</name>
<organism evidence="1 2">
    <name type="scientific">bacterium (Candidatus Ratteibacteria) CG_4_10_14_3_um_filter_41_18</name>
    <dbReference type="NCBI Taxonomy" id="2014287"/>
    <lineage>
        <taxon>Bacteria</taxon>
        <taxon>Candidatus Ratteibacteria</taxon>
    </lineage>
</organism>
<reference evidence="2" key="1">
    <citation type="submission" date="2017-09" db="EMBL/GenBank/DDBJ databases">
        <title>Depth-based differentiation of microbial function through sediment-hosted aquifers and enrichment of novel symbionts in the deep terrestrial subsurface.</title>
        <authorList>
            <person name="Probst A.J."/>
            <person name="Ladd B."/>
            <person name="Jarett J.K."/>
            <person name="Geller-Mcgrath D.E."/>
            <person name="Sieber C.M.K."/>
            <person name="Emerson J.B."/>
            <person name="Anantharaman K."/>
            <person name="Thomas B.C."/>
            <person name="Malmstrom R."/>
            <person name="Stieglmeier M."/>
            <person name="Klingl A."/>
            <person name="Woyke T."/>
            <person name="Ryan C.M."/>
            <person name="Banfield J.F."/>
        </authorList>
    </citation>
    <scope>NUCLEOTIDE SEQUENCE [LARGE SCALE GENOMIC DNA]</scope>
</reference>
<accession>A0A2M7M282</accession>
<evidence type="ECO:0000313" key="1">
    <source>
        <dbReference type="EMBL" id="PIX76796.1"/>
    </source>
</evidence>
<proteinExistence type="predicted"/>
<comment type="caution">
    <text evidence="1">The sequence shown here is derived from an EMBL/GenBank/DDBJ whole genome shotgun (WGS) entry which is preliminary data.</text>
</comment>
<dbReference type="AlphaFoldDB" id="A0A2M7M282"/>
<evidence type="ECO:0000313" key="2">
    <source>
        <dbReference type="Proteomes" id="UP000229703"/>
    </source>
</evidence>
<feature type="non-terminal residue" evidence="1">
    <location>
        <position position="78"/>
    </location>
</feature>
<gene>
    <name evidence="1" type="ORF">COZ37_06035</name>
</gene>